<organism evidence="1 2">
    <name type="scientific">Brachyspira pilosicoli P43/6/78</name>
    <dbReference type="NCBI Taxonomy" id="1042417"/>
    <lineage>
        <taxon>Bacteria</taxon>
        <taxon>Pseudomonadati</taxon>
        <taxon>Spirochaetota</taxon>
        <taxon>Spirochaetia</taxon>
        <taxon>Brachyspirales</taxon>
        <taxon>Brachyspiraceae</taxon>
        <taxon>Brachyspira</taxon>
    </lineage>
</organism>
<dbReference type="Proteomes" id="UP000010793">
    <property type="component" value="Chromosome"/>
</dbReference>
<proteinExistence type="predicted"/>
<dbReference type="EMBL" id="CP002873">
    <property type="protein sequence ID" value="AGA67119.1"/>
    <property type="molecule type" value="Genomic_DNA"/>
</dbReference>
<sequence>MNVLDYIKYNFFNIRTPSLVEKVRLQEYAARIQNNKYHFVDLKTGALTDTLAKFVFDMYKVIGPLLHSLKEEFIIKDGKQFSYYLIEVSFNDEMKNLYLTLNKEYMTEKLKSGEKINNVFNDVKDNFSKFKKFISSDNGREINLTFNLLKDFAAISNFDFFLFLRAFCPSFVDGAYNSNPTFKSTSNIQVVDDLIRLDEAVKSIVIRKELASALKIFQKYIGVPEIPENNIKTFLARVKYLQTPNLLSDIIIYLLKDFTYKSPSNSSNVNIFVNYITDCTNNLKKDMNEIVSEIKANKITTMREKTFSGIEIMKMSNINDDKNELLEKYECNTFTCIEPLEYIKTFVVEIFDIKYKSPLNDMFLGVDFVNKERNSMGLDAFYTLNDSNTEIVNFDAQLSPESENFKRFKGWTITKNKALTSRELIEAMVKKLDDEGNKIIINAYNSVLDLTSIVKNVIEDYNNGTKNEILNANKIPTLEKFNLNIAKEMLDDFENFISLLKNFVR</sequence>
<evidence type="ECO:0000313" key="1">
    <source>
        <dbReference type="EMBL" id="AGA67119.1"/>
    </source>
</evidence>
<protein>
    <submittedName>
        <fullName evidence="1">Uncharacterized protein</fullName>
    </submittedName>
</protein>
<dbReference type="InterPro" id="IPR035196">
    <property type="entry name" value="DUF5312"/>
</dbReference>
<gene>
    <name evidence="1" type="ORF">BPP43_09685</name>
</gene>
<accession>A0A3B6VZB6</accession>
<dbReference type="Pfam" id="PF17239">
    <property type="entry name" value="DUF5312"/>
    <property type="match status" value="1"/>
</dbReference>
<dbReference type="RefSeq" id="WP_015274782.1">
    <property type="nucleotide sequence ID" value="NC_019908.1"/>
</dbReference>
<name>A0A3B6VZB6_BRAPL</name>
<evidence type="ECO:0000313" key="2">
    <source>
        <dbReference type="Proteomes" id="UP000010793"/>
    </source>
</evidence>
<dbReference type="AlphaFoldDB" id="A0A3B6VZB6"/>
<keyword evidence="2" id="KW-1185">Reference proteome</keyword>
<dbReference type="KEGG" id="bpip:BPP43_09685"/>
<reference evidence="1 2" key="1">
    <citation type="journal article" date="2013" name="Genome Announc.">
        <title>Complete Genome Sequence of the Porcine Strain Brachyspira pilosicoli P43/6/78(T.).</title>
        <authorList>
            <person name="Lin C."/>
            <person name="den Bakker H.C."/>
            <person name="Suzuki H."/>
            <person name="Lefebure T."/>
            <person name="Ponnala L."/>
            <person name="Sun Q."/>
            <person name="Stanhope M.J."/>
            <person name="Wiedmann M."/>
            <person name="Duhamel G.E."/>
        </authorList>
    </citation>
    <scope>NUCLEOTIDE SEQUENCE [LARGE SCALE GENOMIC DNA]</scope>
    <source>
        <strain evidence="1 2">P43/6/78</strain>
    </source>
</reference>